<dbReference type="GO" id="GO:0006364">
    <property type="term" value="P:rRNA processing"/>
    <property type="evidence" value="ECO:0007669"/>
    <property type="project" value="UniProtKB-KW"/>
</dbReference>
<evidence type="ECO:0000256" key="3">
    <source>
        <dbReference type="SAM" id="MobiDB-lite"/>
    </source>
</evidence>
<feature type="region of interest" description="Disordered" evidence="3">
    <location>
        <begin position="119"/>
        <end position="202"/>
    </location>
</feature>
<dbReference type="EMBL" id="JARAOO010000003">
    <property type="protein sequence ID" value="KAJ7978067.1"/>
    <property type="molecule type" value="Genomic_DNA"/>
</dbReference>
<feature type="compositionally biased region" description="Acidic residues" evidence="3">
    <location>
        <begin position="133"/>
        <end position="143"/>
    </location>
</feature>
<gene>
    <name evidence="4" type="ORF">O6P43_007594</name>
</gene>
<protein>
    <submittedName>
        <fullName evidence="4">Pre-rRNA-processing protein TSR2 like</fullName>
    </submittedName>
</protein>
<dbReference type="InterPro" id="IPR019398">
    <property type="entry name" value="Pre-rRNA_process_TSR2"/>
</dbReference>
<feature type="compositionally biased region" description="Polar residues" evidence="3">
    <location>
        <begin position="163"/>
        <end position="172"/>
    </location>
</feature>
<dbReference type="Pfam" id="PF10273">
    <property type="entry name" value="WGG"/>
    <property type="match status" value="1"/>
</dbReference>
<proteinExistence type="inferred from homology"/>
<comment type="similarity">
    <text evidence="1">Belongs to the TSR2 family.</text>
</comment>
<accession>A0AAD7VJG9</accession>
<comment type="caution">
    <text evidence="4">The sequence shown here is derived from an EMBL/GenBank/DDBJ whole genome shotgun (WGS) entry which is preliminary data.</text>
</comment>
<dbReference type="KEGG" id="qsa:O6P43_007594"/>
<keyword evidence="5" id="KW-1185">Reference proteome</keyword>
<dbReference type="PANTHER" id="PTHR21250">
    <property type="entry name" value="PRE-RRNA-PROCESSING PROTEIN TSR2 HOMOLOG"/>
    <property type="match status" value="1"/>
</dbReference>
<name>A0AAD7VJG9_QUISA</name>
<sequence length="202" mass="22731">METPRRLQAESVPIFIEGIALVLRRWSALQTAVENEWGGRHSHQKGEELGNDILSWFTQSKETLYIDDLENILEEGMLTLNVEVDDGSVEEVAEKLMIMHEECLEGNFRSIEVLREANSKQPARPHVARVMNDDDDSDDEDGEGNCVLGDDNASNMIVDIPESESNLNTENMPANEPRPKVAAEADDGWVTVSNRRNKGRRN</sequence>
<evidence type="ECO:0000256" key="1">
    <source>
        <dbReference type="ARBA" id="ARBA00006524"/>
    </source>
</evidence>
<reference evidence="4" key="1">
    <citation type="journal article" date="2023" name="Science">
        <title>Elucidation of the pathway for biosynthesis of saponin adjuvants from the soapbark tree.</title>
        <authorList>
            <person name="Reed J."/>
            <person name="Orme A."/>
            <person name="El-Demerdash A."/>
            <person name="Owen C."/>
            <person name="Martin L.B.B."/>
            <person name="Misra R.C."/>
            <person name="Kikuchi S."/>
            <person name="Rejzek M."/>
            <person name="Martin A.C."/>
            <person name="Harkess A."/>
            <person name="Leebens-Mack J."/>
            <person name="Louveau T."/>
            <person name="Stephenson M.J."/>
            <person name="Osbourn A."/>
        </authorList>
    </citation>
    <scope>NUCLEOTIDE SEQUENCE</scope>
    <source>
        <strain evidence="4">S10</strain>
    </source>
</reference>
<evidence type="ECO:0000313" key="4">
    <source>
        <dbReference type="EMBL" id="KAJ7978067.1"/>
    </source>
</evidence>
<evidence type="ECO:0000313" key="5">
    <source>
        <dbReference type="Proteomes" id="UP001163823"/>
    </source>
</evidence>
<keyword evidence="2" id="KW-0698">rRNA processing</keyword>
<evidence type="ECO:0000256" key="2">
    <source>
        <dbReference type="ARBA" id="ARBA00022552"/>
    </source>
</evidence>
<dbReference type="Proteomes" id="UP001163823">
    <property type="component" value="Chromosome 3"/>
</dbReference>
<dbReference type="AlphaFoldDB" id="A0AAD7VJG9"/>
<organism evidence="4 5">
    <name type="scientific">Quillaja saponaria</name>
    <name type="common">Soap bark tree</name>
    <dbReference type="NCBI Taxonomy" id="32244"/>
    <lineage>
        <taxon>Eukaryota</taxon>
        <taxon>Viridiplantae</taxon>
        <taxon>Streptophyta</taxon>
        <taxon>Embryophyta</taxon>
        <taxon>Tracheophyta</taxon>
        <taxon>Spermatophyta</taxon>
        <taxon>Magnoliopsida</taxon>
        <taxon>eudicotyledons</taxon>
        <taxon>Gunneridae</taxon>
        <taxon>Pentapetalae</taxon>
        <taxon>rosids</taxon>
        <taxon>fabids</taxon>
        <taxon>Fabales</taxon>
        <taxon>Quillajaceae</taxon>
        <taxon>Quillaja</taxon>
    </lineage>
</organism>